<protein>
    <submittedName>
        <fullName evidence="1">Uncharacterized protein</fullName>
    </submittedName>
</protein>
<dbReference type="AlphaFoldDB" id="A0A226GZD7"/>
<sequence length="90" mass="10869">NKLVYCFTNVQYYESLVFMSFNDKEYLYLYPHYYGRVGPYIWYGLGTLIEIKKTPIIKEKIDHFDEEELDQAIKFKKYKLKTTTKIACKS</sequence>
<evidence type="ECO:0000313" key="2">
    <source>
        <dbReference type="Proteomes" id="UP000198345"/>
    </source>
</evidence>
<evidence type="ECO:0000313" key="1">
    <source>
        <dbReference type="EMBL" id="OXA87342.1"/>
    </source>
</evidence>
<name>A0A226GZD7_9FLAO</name>
<organism evidence="1 2">
    <name type="scientific">Flavobacterium hercynium</name>
    <dbReference type="NCBI Taxonomy" id="387094"/>
    <lineage>
        <taxon>Bacteria</taxon>
        <taxon>Pseudomonadati</taxon>
        <taxon>Bacteroidota</taxon>
        <taxon>Flavobacteriia</taxon>
        <taxon>Flavobacteriales</taxon>
        <taxon>Flavobacteriaceae</taxon>
        <taxon>Flavobacterium</taxon>
    </lineage>
</organism>
<dbReference type="EMBL" id="MUGW01000035">
    <property type="protein sequence ID" value="OXA87342.1"/>
    <property type="molecule type" value="Genomic_DNA"/>
</dbReference>
<dbReference type="RefSeq" id="WP_208862596.1">
    <property type="nucleotide sequence ID" value="NZ_MUGW01000035.1"/>
</dbReference>
<proteinExistence type="predicted"/>
<dbReference type="Proteomes" id="UP000198345">
    <property type="component" value="Unassembled WGS sequence"/>
</dbReference>
<reference evidence="1 2" key="1">
    <citation type="submission" date="2016-11" db="EMBL/GenBank/DDBJ databases">
        <title>Whole genomes of Flavobacteriaceae.</title>
        <authorList>
            <person name="Stine C."/>
            <person name="Li C."/>
            <person name="Tadesse D."/>
        </authorList>
    </citation>
    <scope>NUCLEOTIDE SEQUENCE [LARGE SCALE GENOMIC DNA]</scope>
    <source>
        <strain evidence="1 2">DSM 18292</strain>
    </source>
</reference>
<gene>
    <name evidence="1" type="ORF">B0A66_16240</name>
</gene>
<comment type="caution">
    <text evidence="1">The sequence shown here is derived from an EMBL/GenBank/DDBJ whole genome shotgun (WGS) entry which is preliminary data.</text>
</comment>
<accession>A0A226GZD7</accession>
<keyword evidence="2" id="KW-1185">Reference proteome</keyword>
<feature type="non-terminal residue" evidence="1">
    <location>
        <position position="1"/>
    </location>
</feature>